<keyword evidence="2" id="KW-1185">Reference proteome</keyword>
<dbReference type="RefSeq" id="WP_053081374.1">
    <property type="nucleotide sequence ID" value="NZ_JARMDB010000013.1"/>
</dbReference>
<evidence type="ECO:0008006" key="3">
    <source>
        <dbReference type="Google" id="ProtNLM"/>
    </source>
</evidence>
<dbReference type="CDD" id="cd20688">
    <property type="entry name" value="CdiI_Ecoli_Nm-like"/>
    <property type="match status" value="1"/>
</dbReference>
<evidence type="ECO:0000313" key="1">
    <source>
        <dbReference type="EMBL" id="MED1568124.1"/>
    </source>
</evidence>
<dbReference type="Proteomes" id="UP001309448">
    <property type="component" value="Unassembled WGS sequence"/>
</dbReference>
<proteinExistence type="predicted"/>
<reference evidence="1 2" key="1">
    <citation type="submission" date="2023-03" db="EMBL/GenBank/DDBJ databases">
        <title>Bacillus Genome Sequencing.</title>
        <authorList>
            <person name="Dunlap C."/>
        </authorList>
    </citation>
    <scope>NUCLEOTIDE SEQUENCE [LARGE SCALE GENOMIC DNA]</scope>
    <source>
        <strain evidence="1 2">B-615</strain>
    </source>
</reference>
<gene>
    <name evidence="1" type="ORF">P4U88_19800</name>
</gene>
<dbReference type="EMBL" id="JARMDB010000013">
    <property type="protein sequence ID" value="MED1568124.1"/>
    <property type="molecule type" value="Genomic_DNA"/>
</dbReference>
<sequence>MSEYIIVTDKPTIDKLMLTYFSVVSDKQFKKALRCFSQKRGYGEEFVAVLFKYDFDDFDLAQLSKPIDDSHVILEMDYPAADRDTQVYLTFNEFYDYLINRVSAIIEDNPDEKSELNKLLLEVKIGFNL</sequence>
<organism evidence="1 2">
    <name type="scientific">Bacillus paramycoides</name>
    <dbReference type="NCBI Taxonomy" id="2026194"/>
    <lineage>
        <taxon>Bacteria</taxon>
        <taxon>Bacillati</taxon>
        <taxon>Bacillota</taxon>
        <taxon>Bacilli</taxon>
        <taxon>Bacillales</taxon>
        <taxon>Bacillaceae</taxon>
        <taxon>Bacillus</taxon>
        <taxon>Bacillus cereus group</taxon>
    </lineage>
</organism>
<evidence type="ECO:0000313" key="2">
    <source>
        <dbReference type="Proteomes" id="UP001309448"/>
    </source>
</evidence>
<accession>A0ABU6N219</accession>
<dbReference type="InterPro" id="IPR041256">
    <property type="entry name" value="CdiI_4"/>
</dbReference>
<name>A0ABU6N219_9BACI</name>
<protein>
    <recommendedName>
        <fullName evidence="3">CDI immunity protein domain-containing protein</fullName>
    </recommendedName>
</protein>
<comment type="caution">
    <text evidence="1">The sequence shown here is derived from an EMBL/GenBank/DDBJ whole genome shotgun (WGS) entry which is preliminary data.</text>
</comment>